<evidence type="ECO:0000256" key="1">
    <source>
        <dbReference type="SAM" id="Phobius"/>
    </source>
</evidence>
<feature type="transmembrane region" description="Helical" evidence="1">
    <location>
        <begin position="142"/>
        <end position="162"/>
    </location>
</feature>
<keyword evidence="3" id="KW-1185">Reference proteome</keyword>
<organism evidence="2 3">
    <name type="scientific">Streptomyces laculatispora</name>
    <dbReference type="NCBI Taxonomy" id="887464"/>
    <lineage>
        <taxon>Bacteria</taxon>
        <taxon>Bacillati</taxon>
        <taxon>Actinomycetota</taxon>
        <taxon>Actinomycetes</taxon>
        <taxon>Kitasatosporales</taxon>
        <taxon>Streptomycetaceae</taxon>
        <taxon>Streptomyces</taxon>
    </lineage>
</organism>
<evidence type="ECO:0008006" key="4">
    <source>
        <dbReference type="Google" id="ProtNLM"/>
    </source>
</evidence>
<keyword evidence="1" id="KW-0812">Transmembrane</keyword>
<gene>
    <name evidence="2" type="ORF">P8A22_22835</name>
</gene>
<sequence>MPSQENESAPLEGEGRSVAYAEDALKGVEAARERARLRSGLAPEWYGPAVVVTLVLPSVVQAWSQGRGGWAALVALVVSLLGLAAVLALVRAARRAAGVRVTRSLSSRLRRSRIALPAVLAAGLLAGVCCWGFGAGGAATRITAFAVWGLGVWGVCIARNAAISRALRELA</sequence>
<feature type="transmembrane region" description="Helical" evidence="1">
    <location>
        <begin position="70"/>
        <end position="93"/>
    </location>
</feature>
<dbReference type="Proteomes" id="UP001229952">
    <property type="component" value="Chromosome"/>
</dbReference>
<keyword evidence="1" id="KW-1133">Transmembrane helix</keyword>
<proteinExistence type="predicted"/>
<keyword evidence="1" id="KW-0472">Membrane</keyword>
<reference evidence="2 3" key="1">
    <citation type="submission" date="2023-03" db="EMBL/GenBank/DDBJ databases">
        <title>Isolation and description of six Streptomyces strains from soil environments, able to metabolize different microbial glucans.</title>
        <authorList>
            <person name="Widen T."/>
            <person name="Larsbrink J."/>
        </authorList>
    </citation>
    <scope>NUCLEOTIDE SEQUENCE [LARGE SCALE GENOMIC DNA]</scope>
    <source>
        <strain evidence="2 3">Mut2</strain>
    </source>
</reference>
<name>A0ABY9I6P1_9ACTN</name>
<evidence type="ECO:0000313" key="3">
    <source>
        <dbReference type="Proteomes" id="UP001229952"/>
    </source>
</evidence>
<evidence type="ECO:0000313" key="2">
    <source>
        <dbReference type="EMBL" id="WLQ42533.1"/>
    </source>
</evidence>
<accession>A0ABY9I6P1</accession>
<dbReference type="RefSeq" id="WP_306089904.1">
    <property type="nucleotide sequence ID" value="NZ_CP120992.1"/>
</dbReference>
<feature type="transmembrane region" description="Helical" evidence="1">
    <location>
        <begin position="114"/>
        <end position="136"/>
    </location>
</feature>
<protein>
    <recommendedName>
        <fullName evidence="4">Integral membrane protein</fullName>
    </recommendedName>
</protein>
<dbReference type="EMBL" id="CP120992">
    <property type="protein sequence ID" value="WLQ42533.1"/>
    <property type="molecule type" value="Genomic_DNA"/>
</dbReference>
<feature type="transmembrane region" description="Helical" evidence="1">
    <location>
        <begin position="45"/>
        <end position="64"/>
    </location>
</feature>